<gene>
    <name evidence="1" type="ORF">EFW17_14265</name>
</gene>
<accession>A0A3N0E872</accession>
<dbReference type="OrthoDB" id="3212317at2"/>
<name>A0A3N0E872_9ACTN</name>
<dbReference type="RefSeq" id="WP_123201871.1">
    <property type="nucleotide sequence ID" value="NZ_RJMB01000013.1"/>
</dbReference>
<dbReference type="Gene3D" id="3.30.1460.10">
    <property type="match status" value="1"/>
</dbReference>
<sequence>MPSQEHENAVLAIESALQTADVEFERPRPDAFLVTLPGQRKLNTLVWLNVGEHSLLVKTFFCRQPDENHAEFYRWLMHKNDTMYGMAFATDEVGDVYIVGRVPLPAVTPDEVDRLLGCALTYSDDNFNGALERGFASAIRKEWRWRVDNGQNPRNLEAFRHLVEHSADHGQAERAPGPEGR</sequence>
<reference evidence="1 2" key="1">
    <citation type="submission" date="2018-11" db="EMBL/GenBank/DDBJ databases">
        <title>The genome draft of YIM 96095.</title>
        <authorList>
            <person name="Tang S.-K."/>
            <person name="Chunyu W.-X."/>
            <person name="Feng Y.-Z."/>
        </authorList>
    </citation>
    <scope>NUCLEOTIDE SEQUENCE [LARGE SCALE GENOMIC DNA]</scope>
    <source>
        <strain evidence="1 2">YIM 96095</strain>
    </source>
</reference>
<dbReference type="EMBL" id="RJMB01000013">
    <property type="protein sequence ID" value="RNL84038.1"/>
    <property type="molecule type" value="Genomic_DNA"/>
</dbReference>
<comment type="caution">
    <text evidence="1">The sequence shown here is derived from an EMBL/GenBank/DDBJ whole genome shotgun (WGS) entry which is preliminary data.</text>
</comment>
<dbReference type="AlphaFoldDB" id="A0A3N0E872"/>
<evidence type="ECO:0000313" key="1">
    <source>
        <dbReference type="EMBL" id="RNL84038.1"/>
    </source>
</evidence>
<evidence type="ECO:0000313" key="2">
    <source>
        <dbReference type="Proteomes" id="UP000269198"/>
    </source>
</evidence>
<dbReference type="Pfam" id="PF10722">
    <property type="entry name" value="YbjN"/>
    <property type="match status" value="1"/>
</dbReference>
<dbReference type="InterPro" id="IPR019660">
    <property type="entry name" value="Put_sensory_transdc_reg_YbjN"/>
</dbReference>
<proteinExistence type="predicted"/>
<protein>
    <submittedName>
        <fullName evidence="1">YbjN domain-containing protein</fullName>
    </submittedName>
</protein>
<keyword evidence="2" id="KW-1185">Reference proteome</keyword>
<dbReference type="Proteomes" id="UP000269198">
    <property type="component" value="Unassembled WGS sequence"/>
</dbReference>
<organism evidence="1 2">
    <name type="scientific">Halostreptopolyspora alba</name>
    <dbReference type="NCBI Taxonomy" id="2487137"/>
    <lineage>
        <taxon>Bacteria</taxon>
        <taxon>Bacillati</taxon>
        <taxon>Actinomycetota</taxon>
        <taxon>Actinomycetes</taxon>
        <taxon>Streptosporangiales</taxon>
        <taxon>Nocardiopsidaceae</taxon>
        <taxon>Halostreptopolyspora</taxon>
    </lineage>
</organism>
<dbReference type="SUPFAM" id="SSF69635">
    <property type="entry name" value="Type III secretory system chaperone-like"/>
    <property type="match status" value="1"/>
</dbReference>